<keyword evidence="2 4" id="KW-0238">DNA-binding</keyword>
<feature type="DNA-binding region" description="H-T-H motif" evidence="4">
    <location>
        <begin position="51"/>
        <end position="70"/>
    </location>
</feature>
<dbReference type="InterPro" id="IPR036271">
    <property type="entry name" value="Tet_transcr_reg_TetR-rel_C_sf"/>
</dbReference>
<dbReference type="GO" id="GO:0000976">
    <property type="term" value="F:transcription cis-regulatory region binding"/>
    <property type="evidence" value="ECO:0007669"/>
    <property type="project" value="TreeGrafter"/>
</dbReference>
<dbReference type="InterPro" id="IPR050109">
    <property type="entry name" value="HTH-type_TetR-like_transc_reg"/>
</dbReference>
<dbReference type="AlphaFoldDB" id="A0A0H5NH56"/>
<evidence type="ECO:0000259" key="6">
    <source>
        <dbReference type="PROSITE" id="PS50977"/>
    </source>
</evidence>
<feature type="region of interest" description="Disordered" evidence="5">
    <location>
        <begin position="1"/>
        <end position="30"/>
    </location>
</feature>
<sequence length="207" mass="21938">MGDASLPRETPVSTTGPAPAQRRRRADAERNRRALLDAARAALADGTGSFSLEAVARQAGVGIGTLYRHFPTREQLVTAAYDAQVEDLLAQAGALVDKLPPRQALREWMNHFAQLVTAKHGMLDALHTSLLDAAHTPDVAGIRARMAAAITPILQAGADDGSLRGDVQAGDVVLLIAGSLMPVRDDAARTQRLLTLVLDALRPMEAG</sequence>
<dbReference type="PANTHER" id="PTHR30055">
    <property type="entry name" value="HTH-TYPE TRANSCRIPTIONAL REGULATOR RUTR"/>
    <property type="match status" value="1"/>
</dbReference>
<reference evidence="8" key="1">
    <citation type="submission" date="2015-03" db="EMBL/GenBank/DDBJ databases">
        <authorList>
            <consortium name="Pathogen Informatics"/>
        </authorList>
    </citation>
    <scope>NUCLEOTIDE SEQUENCE [LARGE SCALE GENOMIC DNA]</scope>
    <source>
        <strain evidence="8">NCTC11134</strain>
    </source>
</reference>
<name>A0A0H5NH56_NOCFR</name>
<dbReference type="PROSITE" id="PS50977">
    <property type="entry name" value="HTH_TETR_2"/>
    <property type="match status" value="1"/>
</dbReference>
<evidence type="ECO:0000313" key="7">
    <source>
        <dbReference type="EMBL" id="CRY74512.1"/>
    </source>
</evidence>
<evidence type="ECO:0000256" key="4">
    <source>
        <dbReference type="PROSITE-ProRule" id="PRU00335"/>
    </source>
</evidence>
<dbReference type="InterPro" id="IPR009057">
    <property type="entry name" value="Homeodomain-like_sf"/>
</dbReference>
<dbReference type="Proteomes" id="UP000057820">
    <property type="component" value="Chromosome 1"/>
</dbReference>
<evidence type="ECO:0000256" key="1">
    <source>
        <dbReference type="ARBA" id="ARBA00023015"/>
    </source>
</evidence>
<keyword evidence="3" id="KW-0804">Transcription</keyword>
<dbReference type="Pfam" id="PF00440">
    <property type="entry name" value="TetR_N"/>
    <property type="match status" value="1"/>
</dbReference>
<keyword evidence="1" id="KW-0805">Transcription regulation</keyword>
<dbReference type="KEGG" id="nfr:ERS450000_00717"/>
<dbReference type="SUPFAM" id="SSF48498">
    <property type="entry name" value="Tetracyclin repressor-like, C-terminal domain"/>
    <property type="match status" value="1"/>
</dbReference>
<evidence type="ECO:0000313" key="8">
    <source>
        <dbReference type="Proteomes" id="UP000057820"/>
    </source>
</evidence>
<dbReference type="Gene3D" id="1.10.357.10">
    <property type="entry name" value="Tetracycline Repressor, domain 2"/>
    <property type="match status" value="1"/>
</dbReference>
<dbReference type="RefSeq" id="WP_076574049.1">
    <property type="nucleotide sequence ID" value="NZ_CP031418.1"/>
</dbReference>
<dbReference type="GO" id="GO:0003700">
    <property type="term" value="F:DNA-binding transcription factor activity"/>
    <property type="evidence" value="ECO:0007669"/>
    <property type="project" value="TreeGrafter"/>
</dbReference>
<dbReference type="InterPro" id="IPR001647">
    <property type="entry name" value="HTH_TetR"/>
</dbReference>
<evidence type="ECO:0000256" key="3">
    <source>
        <dbReference type="ARBA" id="ARBA00023163"/>
    </source>
</evidence>
<dbReference type="SUPFAM" id="SSF46689">
    <property type="entry name" value="Homeodomain-like"/>
    <property type="match status" value="1"/>
</dbReference>
<protein>
    <submittedName>
        <fullName evidence="7">DNA-binding transcriptional regulator EnvR</fullName>
    </submittedName>
</protein>
<evidence type="ECO:0000256" key="5">
    <source>
        <dbReference type="SAM" id="MobiDB-lite"/>
    </source>
</evidence>
<evidence type="ECO:0000256" key="2">
    <source>
        <dbReference type="ARBA" id="ARBA00023125"/>
    </source>
</evidence>
<proteinExistence type="predicted"/>
<dbReference type="PANTHER" id="PTHR30055:SF234">
    <property type="entry name" value="HTH-TYPE TRANSCRIPTIONAL REGULATOR BETI"/>
    <property type="match status" value="1"/>
</dbReference>
<gene>
    <name evidence="7" type="ORF">ERS450000_00717</name>
</gene>
<accession>A0A0H5NH56</accession>
<dbReference type="InterPro" id="IPR049445">
    <property type="entry name" value="TetR_SbtR-like_C"/>
</dbReference>
<feature type="domain" description="HTH tetR-type" evidence="6">
    <location>
        <begin position="28"/>
        <end position="88"/>
    </location>
</feature>
<dbReference type="Pfam" id="PF21597">
    <property type="entry name" value="TetR_C_43"/>
    <property type="match status" value="1"/>
</dbReference>
<dbReference type="EMBL" id="LN868938">
    <property type="protein sequence ID" value="CRY74512.1"/>
    <property type="molecule type" value="Genomic_DNA"/>
</dbReference>
<organism evidence="7 8">
    <name type="scientific">Nocardia farcinica</name>
    <dbReference type="NCBI Taxonomy" id="37329"/>
    <lineage>
        <taxon>Bacteria</taxon>
        <taxon>Bacillati</taxon>
        <taxon>Actinomycetota</taxon>
        <taxon>Actinomycetes</taxon>
        <taxon>Mycobacteriales</taxon>
        <taxon>Nocardiaceae</taxon>
        <taxon>Nocardia</taxon>
    </lineage>
</organism>